<evidence type="ECO:0000313" key="3">
    <source>
        <dbReference type="EMBL" id="MET1755430.1"/>
    </source>
</evidence>
<dbReference type="InterPro" id="IPR051687">
    <property type="entry name" value="Peroxisomal_Beta-Oxidation"/>
</dbReference>
<reference evidence="3 4" key="1">
    <citation type="submission" date="2024-07" db="EMBL/GenBank/DDBJ databases">
        <title>Novosphingobium kalidii RD2P27.</title>
        <authorList>
            <person name="Sun J.-Q."/>
        </authorList>
    </citation>
    <scope>NUCLEOTIDE SEQUENCE [LARGE SCALE GENOMIC DNA]</scope>
    <source>
        <strain evidence="3 4">RD2P27</strain>
    </source>
</reference>
<dbReference type="Pfam" id="PF13561">
    <property type="entry name" value="adh_short_C2"/>
    <property type="match status" value="1"/>
</dbReference>
<gene>
    <name evidence="3" type="ORF">ABVV53_08150</name>
</gene>
<dbReference type="InterPro" id="IPR002347">
    <property type="entry name" value="SDR_fam"/>
</dbReference>
<sequence length="307" mass="31281">MERAFAVAGRAVVVTGAARGIGLAQAQLLATCGARVVLVDNGSALSGASGHTGAAHEAAAAIVAAGGVAVGCAADLSTLAGCEDAIATCIKAYGTIDGLCHYASPCPDLQGPDAMRDEDIALLLAVNPMAAMRLTRAAWSIMRDQGFGRIVLAPSAALYGAAGNTPYAASKAALIGVVRCLAVEGFEHGIRVNGVLPAAQSRMTEGFLPEPYATWFFERMKPEHVAAGAAWLLSEACDLTGEILAVGGGRVARMQLAESDGGFASGDDPDAVEAAIRSAMAEQQPESFPRDLAERSARVAALFRPAG</sequence>
<comment type="caution">
    <text evidence="3">The sequence shown here is derived from an EMBL/GenBank/DDBJ whole genome shotgun (WGS) entry which is preliminary data.</text>
</comment>
<accession>A0ABV2D168</accession>
<dbReference type="EMBL" id="JBEWLY010000013">
    <property type="protein sequence ID" value="MET1755430.1"/>
    <property type="molecule type" value="Genomic_DNA"/>
</dbReference>
<dbReference type="InterPro" id="IPR036291">
    <property type="entry name" value="NAD(P)-bd_dom_sf"/>
</dbReference>
<dbReference type="PROSITE" id="PS00061">
    <property type="entry name" value="ADH_SHORT"/>
    <property type="match status" value="1"/>
</dbReference>
<keyword evidence="2" id="KW-0560">Oxidoreductase</keyword>
<dbReference type="PRINTS" id="PR00081">
    <property type="entry name" value="GDHRDH"/>
</dbReference>
<evidence type="ECO:0000256" key="2">
    <source>
        <dbReference type="ARBA" id="ARBA00023002"/>
    </source>
</evidence>
<dbReference type="SUPFAM" id="SSF51735">
    <property type="entry name" value="NAD(P)-binding Rossmann-fold domains"/>
    <property type="match status" value="1"/>
</dbReference>
<dbReference type="Proteomes" id="UP001548713">
    <property type="component" value="Unassembled WGS sequence"/>
</dbReference>
<proteinExistence type="inferred from homology"/>
<name>A0ABV2D168_9SPHN</name>
<evidence type="ECO:0000313" key="4">
    <source>
        <dbReference type="Proteomes" id="UP001548713"/>
    </source>
</evidence>
<dbReference type="InterPro" id="IPR020904">
    <property type="entry name" value="Sc_DH/Rdtase_CS"/>
</dbReference>
<dbReference type="Gene3D" id="3.40.50.720">
    <property type="entry name" value="NAD(P)-binding Rossmann-like Domain"/>
    <property type="match status" value="1"/>
</dbReference>
<dbReference type="PANTHER" id="PTHR45024">
    <property type="entry name" value="DEHYDROGENASES, SHORT CHAIN"/>
    <property type="match status" value="1"/>
</dbReference>
<comment type="similarity">
    <text evidence="1">Belongs to the short-chain dehydrogenases/reductases (SDR) family.</text>
</comment>
<dbReference type="PANTHER" id="PTHR45024:SF2">
    <property type="entry name" value="SCP2 DOMAIN-CONTAINING PROTEIN"/>
    <property type="match status" value="1"/>
</dbReference>
<evidence type="ECO:0000256" key="1">
    <source>
        <dbReference type="ARBA" id="ARBA00006484"/>
    </source>
</evidence>
<organism evidence="3 4">
    <name type="scientific">Novosphingobium kalidii</name>
    <dbReference type="NCBI Taxonomy" id="3230299"/>
    <lineage>
        <taxon>Bacteria</taxon>
        <taxon>Pseudomonadati</taxon>
        <taxon>Pseudomonadota</taxon>
        <taxon>Alphaproteobacteria</taxon>
        <taxon>Sphingomonadales</taxon>
        <taxon>Sphingomonadaceae</taxon>
        <taxon>Novosphingobium</taxon>
    </lineage>
</organism>
<dbReference type="RefSeq" id="WP_353983890.1">
    <property type="nucleotide sequence ID" value="NZ_JBEWLY010000013.1"/>
</dbReference>
<keyword evidence="4" id="KW-1185">Reference proteome</keyword>
<protein>
    <submittedName>
        <fullName evidence="3">SDR family oxidoreductase</fullName>
    </submittedName>
</protein>